<accession>A0A9P1BDW6</accession>
<name>A0A9P1BDW6_9DINO</name>
<evidence type="ECO:0000256" key="1">
    <source>
        <dbReference type="SAM" id="MobiDB-lite"/>
    </source>
</evidence>
<keyword evidence="2" id="KW-0812">Transmembrane</keyword>
<evidence type="ECO:0000256" key="2">
    <source>
        <dbReference type="SAM" id="Phobius"/>
    </source>
</evidence>
<evidence type="ECO:0000313" key="4">
    <source>
        <dbReference type="EMBL" id="CAL1125024.1"/>
    </source>
</evidence>
<feature type="region of interest" description="Disordered" evidence="1">
    <location>
        <begin position="138"/>
        <end position="158"/>
    </location>
</feature>
<gene>
    <name evidence="3" type="ORF">C1SCF055_LOCUS239</name>
</gene>
<feature type="region of interest" description="Disordered" evidence="1">
    <location>
        <begin position="462"/>
        <end position="481"/>
    </location>
</feature>
<keyword evidence="5" id="KW-1185">Reference proteome</keyword>
<keyword evidence="2" id="KW-0472">Membrane</keyword>
<proteinExistence type="predicted"/>
<evidence type="ECO:0000313" key="3">
    <source>
        <dbReference type="EMBL" id="CAI3971649.1"/>
    </source>
</evidence>
<sequence length="523" mass="58484">MASSDNQGLQIALIIFVILTLVLSVTTFLFFRSYEQASLEAQANLERANEFQSANSRTLDANNKLKDFIGLNPGQDIDAVQANYNEDVEKYMSAFPEDKRRYRDALVYMSDVMQQNDTNLAAEIEKVENLNRRIEQAEKDKNQQIQTHQDSAQKSTTDLAQERANFNELRNQMKRDGEQLLATKQQLQQNLDESTAQAAADIERLTSDLRENNLVKDRLKEQRDQLLDPVFKVADGKIARVNQHTGTVWLTIGRADLLKRQTTFSVYSADAADVADPPSKGKIEVISILDDHLAEARILEDDITDPILMGDLIYTPVWTPGRAERFALAGFMDLDDDTRDDRHIVRNLITRSGGIVDAELNEAGEIEGEMTPDTRFLVLGSQPEGDLAGFSAIQKRAKELGIDEIKLDVFLDHIGFTNPRRVFRFGETPGGQYPVDLPDGFPNVSRGRPSGSFMDRVPRARTIQPEVERDPNEPSSAYDEEVRPAGRFTSLFCEDFLAGFVELSGPSAVSSPKSCSRSAMGQA</sequence>
<protein>
    <recommendedName>
        <fullName evidence="6">BRCT domain-containing protein</fullName>
    </recommendedName>
</protein>
<dbReference type="Proteomes" id="UP001152797">
    <property type="component" value="Unassembled WGS sequence"/>
</dbReference>
<dbReference type="EMBL" id="CAMXCT030000001">
    <property type="protein sequence ID" value="CAL4758961.1"/>
    <property type="molecule type" value="Genomic_DNA"/>
</dbReference>
<dbReference type="EMBL" id="CAMXCT010000001">
    <property type="protein sequence ID" value="CAI3971649.1"/>
    <property type="molecule type" value="Genomic_DNA"/>
</dbReference>
<reference evidence="3" key="1">
    <citation type="submission" date="2022-10" db="EMBL/GenBank/DDBJ databases">
        <authorList>
            <person name="Chen Y."/>
            <person name="Dougan E. K."/>
            <person name="Chan C."/>
            <person name="Rhodes N."/>
            <person name="Thang M."/>
        </authorList>
    </citation>
    <scope>NUCLEOTIDE SEQUENCE</scope>
</reference>
<evidence type="ECO:0008006" key="6">
    <source>
        <dbReference type="Google" id="ProtNLM"/>
    </source>
</evidence>
<keyword evidence="2" id="KW-1133">Transmembrane helix</keyword>
<feature type="compositionally biased region" description="Polar residues" evidence="1">
    <location>
        <begin position="507"/>
        <end position="523"/>
    </location>
</feature>
<feature type="region of interest" description="Disordered" evidence="1">
    <location>
        <begin position="435"/>
        <end position="455"/>
    </location>
</feature>
<feature type="region of interest" description="Disordered" evidence="1">
    <location>
        <begin position="504"/>
        <end position="523"/>
    </location>
</feature>
<feature type="transmembrane region" description="Helical" evidence="2">
    <location>
        <begin position="12"/>
        <end position="31"/>
    </location>
</feature>
<organism evidence="3">
    <name type="scientific">Cladocopium goreaui</name>
    <dbReference type="NCBI Taxonomy" id="2562237"/>
    <lineage>
        <taxon>Eukaryota</taxon>
        <taxon>Sar</taxon>
        <taxon>Alveolata</taxon>
        <taxon>Dinophyceae</taxon>
        <taxon>Suessiales</taxon>
        <taxon>Symbiodiniaceae</taxon>
        <taxon>Cladocopium</taxon>
    </lineage>
</organism>
<comment type="caution">
    <text evidence="3">The sequence shown here is derived from an EMBL/GenBank/DDBJ whole genome shotgun (WGS) entry which is preliminary data.</text>
</comment>
<evidence type="ECO:0000313" key="5">
    <source>
        <dbReference type="Proteomes" id="UP001152797"/>
    </source>
</evidence>
<feature type="compositionally biased region" description="Polar residues" evidence="1">
    <location>
        <begin position="143"/>
        <end position="158"/>
    </location>
</feature>
<reference evidence="4" key="2">
    <citation type="submission" date="2024-04" db="EMBL/GenBank/DDBJ databases">
        <authorList>
            <person name="Chen Y."/>
            <person name="Shah S."/>
            <person name="Dougan E. K."/>
            <person name="Thang M."/>
            <person name="Chan C."/>
        </authorList>
    </citation>
    <scope>NUCLEOTIDE SEQUENCE [LARGE SCALE GENOMIC DNA]</scope>
</reference>
<dbReference type="EMBL" id="CAMXCT020000001">
    <property type="protein sequence ID" value="CAL1125024.1"/>
    <property type="molecule type" value="Genomic_DNA"/>
</dbReference>
<dbReference type="AlphaFoldDB" id="A0A9P1BDW6"/>